<accession>F2FAI4</accession>
<name>F2FAI4_SOLSS</name>
<keyword evidence="1" id="KW-1133">Transmembrane helix</keyword>
<organism evidence="2 3">
    <name type="scientific">Solibacillus silvestris (strain StLB046)</name>
    <name type="common">Bacillus silvestris</name>
    <dbReference type="NCBI Taxonomy" id="1002809"/>
    <lineage>
        <taxon>Bacteria</taxon>
        <taxon>Bacillati</taxon>
        <taxon>Bacillota</taxon>
        <taxon>Bacilli</taxon>
        <taxon>Bacillales</taxon>
        <taxon>Caryophanaceae</taxon>
        <taxon>Solibacillus</taxon>
    </lineage>
</organism>
<reference evidence="3" key="1">
    <citation type="submission" date="2011-04" db="EMBL/GenBank/DDBJ databases">
        <title>Genome sequence of Solibacillus silvestris StLB046.</title>
        <authorList>
            <person name="Morohoshi T."/>
            <person name="Someya N."/>
            <person name="Ikeda T."/>
        </authorList>
    </citation>
    <scope>NUCLEOTIDE SEQUENCE [LARGE SCALE GENOMIC DNA]</scope>
    <source>
        <strain evidence="3">StLB046</strain>
    </source>
</reference>
<reference evidence="2 3" key="2">
    <citation type="journal article" date="2012" name="J. Biosci. Bioeng.">
        <title>Complete genome sequence and characterization of the N-acylhomoserine lactone-degrading gene of the potato leaf-associated Solibacillus silvestris.</title>
        <authorList>
            <person name="Morohoshi T."/>
            <person name="Tominaga Y."/>
            <person name="Someya N."/>
            <person name="Ikeda T."/>
        </authorList>
    </citation>
    <scope>NUCLEOTIDE SEQUENCE [LARGE SCALE GENOMIC DNA]</scope>
    <source>
        <strain evidence="2 3">StLB046</strain>
    </source>
</reference>
<dbReference type="PANTHER" id="PTHR37305">
    <property type="entry name" value="INTEGRAL MEMBRANE PROTEIN-RELATED"/>
    <property type="match status" value="1"/>
</dbReference>
<feature type="transmembrane region" description="Helical" evidence="1">
    <location>
        <begin position="264"/>
        <end position="291"/>
    </location>
</feature>
<dbReference type="STRING" id="1002809.SSIL_2328"/>
<dbReference type="PATRIC" id="fig|1002809.3.peg.2346"/>
<protein>
    <submittedName>
        <fullName evidence="2">Response regulator containing a CheY-like receiver domain and a GGDEF domain</fullName>
    </submittedName>
</protein>
<evidence type="ECO:0000313" key="3">
    <source>
        <dbReference type="Proteomes" id="UP000006691"/>
    </source>
</evidence>
<feature type="transmembrane region" description="Helical" evidence="1">
    <location>
        <begin position="20"/>
        <end position="38"/>
    </location>
</feature>
<dbReference type="eggNOG" id="COG1277">
    <property type="taxonomic scope" value="Bacteria"/>
</dbReference>
<feature type="transmembrane region" description="Helical" evidence="1">
    <location>
        <begin position="298"/>
        <end position="314"/>
    </location>
</feature>
<keyword evidence="3" id="KW-1185">Reference proteome</keyword>
<feature type="transmembrane region" description="Helical" evidence="1">
    <location>
        <begin position="354"/>
        <end position="376"/>
    </location>
</feature>
<dbReference type="AlphaFoldDB" id="F2FAI4"/>
<gene>
    <name evidence="2" type="ordered locus">SSIL_2328</name>
</gene>
<keyword evidence="1" id="KW-0472">Membrane</keyword>
<dbReference type="EMBL" id="AP012157">
    <property type="protein sequence ID" value="BAK16751.1"/>
    <property type="molecule type" value="Genomic_DNA"/>
</dbReference>
<evidence type="ECO:0000256" key="1">
    <source>
        <dbReference type="SAM" id="Phobius"/>
    </source>
</evidence>
<feature type="transmembrane region" description="Helical" evidence="1">
    <location>
        <begin position="169"/>
        <end position="189"/>
    </location>
</feature>
<dbReference type="RefSeq" id="WP_014824014.1">
    <property type="nucleotide sequence ID" value="NC_018065.1"/>
</dbReference>
<evidence type="ECO:0000313" key="2">
    <source>
        <dbReference type="EMBL" id="BAK16751.1"/>
    </source>
</evidence>
<proteinExistence type="predicted"/>
<dbReference type="Proteomes" id="UP000006691">
    <property type="component" value="Chromosome"/>
</dbReference>
<dbReference type="KEGG" id="siv:SSIL_2328"/>
<feature type="transmembrane region" description="Helical" evidence="1">
    <location>
        <begin position="220"/>
        <end position="244"/>
    </location>
</feature>
<dbReference type="HOGENOM" id="CLU_052940_2_1_9"/>
<sequence>MKGLISFELKKIIRKRSTVLIIIAALFICLSSIFLGAMTETSYINETEKLRGFQAIENEKNLQGQVRGYLTEDYIKQINIEANQNNPKYWGVLPAIGVQEVRIPNIISDLNSGNLNGIYDHILKGPSTDQPRPVGTNNEVKQLTNMYEKVRGPFYFDYYDGWERISTSFSISIALVVSAIIVICLSPIFSEEYSQKTDAIILTTKYGKNKVIMAKLMSSFMFTIAIYILFVTVNLIFHAVIYGLDGGNANIQIHGWYYQSPYHFTFLKLTLFSMGLSLIGLLFIAAITLFISSKAKSPFITVILSAAALYIPKVDVSEISHTADIVLNLFPINIMNATEHFEIGVFYNLFGFSILQPIMMIFTAAIISTLLIVFTYKTFKNHQV</sequence>
<keyword evidence="1" id="KW-0812">Transmembrane</keyword>
<dbReference type="PANTHER" id="PTHR37305:SF1">
    <property type="entry name" value="MEMBRANE PROTEIN"/>
    <property type="match status" value="1"/>
</dbReference>